<keyword evidence="7" id="KW-0072">Autophagy</keyword>
<gene>
    <name evidence="13" type="ORF">BJ684DRAFT_8717</name>
</gene>
<organism evidence="13 14">
    <name type="scientific">Piptocephalis cylindrospora</name>
    <dbReference type="NCBI Taxonomy" id="1907219"/>
    <lineage>
        <taxon>Eukaryota</taxon>
        <taxon>Fungi</taxon>
        <taxon>Fungi incertae sedis</taxon>
        <taxon>Zoopagomycota</taxon>
        <taxon>Zoopagomycotina</taxon>
        <taxon>Zoopagomycetes</taxon>
        <taxon>Zoopagales</taxon>
        <taxon>Piptocephalidaceae</taxon>
        <taxon>Piptocephalis</taxon>
    </lineage>
</organism>
<comment type="similarity">
    <text evidence="3">Belongs to the ATG2 family.</text>
</comment>
<sequence>MRDVQVLDRVPTSVWKKFMTRMRGVYEEEWMVRVKLESVRPYKENRKLEELRIRAKILPLRFHVDQDTLNFTLSFLLSAMAHREETDGPTISSRVQIEPEDESFIQLFDMKPLRLKVDYKPKRVDYRSLRHGQFLELVNIFQLDAAEMTLQGVRLSGVYGWARLARSLVEQWIPHVRDTQVPGLVGGVAPLRSLVNLGTGVADLILLPIEQYRKDGRVIRGLQKGAHSFVRATAMEALKLGTRLAVGTQVMLEQADDILRSDGGVRRGQGSRSSDPMGPGQEGDGVMVENRGDDGTNDSNEALSISSTSKFASPPSGLTEGLEQAYRSLSRNMGMAAHTIFAVPMEVYEQTGTSGTARAVVKAVPVAILRPMIGASEAFSKTLMGLRTSVDPSQRAEMEDKYK</sequence>
<evidence type="ECO:0000256" key="2">
    <source>
        <dbReference type="ARBA" id="ARBA00004623"/>
    </source>
</evidence>
<evidence type="ECO:0000313" key="13">
    <source>
        <dbReference type="EMBL" id="RKP14359.1"/>
    </source>
</evidence>
<evidence type="ECO:0000256" key="1">
    <source>
        <dbReference type="ARBA" id="ARBA00004406"/>
    </source>
</evidence>
<evidence type="ECO:0000256" key="11">
    <source>
        <dbReference type="ARBA" id="ARBA00024615"/>
    </source>
</evidence>
<name>A0A4V1IYF3_9FUNG</name>
<dbReference type="GO" id="GO:0034045">
    <property type="term" value="C:phagophore assembly site membrane"/>
    <property type="evidence" value="ECO:0007669"/>
    <property type="project" value="UniProtKB-SubCell"/>
</dbReference>
<feature type="compositionally biased region" description="Polar residues" evidence="12">
    <location>
        <begin position="297"/>
        <end position="311"/>
    </location>
</feature>
<dbReference type="OrthoDB" id="18982at2759"/>
<dbReference type="Proteomes" id="UP000267251">
    <property type="component" value="Unassembled WGS sequence"/>
</dbReference>
<dbReference type="GO" id="GO:0043495">
    <property type="term" value="F:protein-membrane adaptor activity"/>
    <property type="evidence" value="ECO:0007669"/>
    <property type="project" value="TreeGrafter"/>
</dbReference>
<evidence type="ECO:0000256" key="7">
    <source>
        <dbReference type="ARBA" id="ARBA00023006"/>
    </source>
</evidence>
<comment type="catalytic activity">
    <reaction evidence="10">
        <text>a 1,2-diacyl-sn-glycero-3-phospho-L-serine(in) = a 1,2-diacyl-sn-glycero-3-phospho-L-serine(out)</text>
        <dbReference type="Rhea" id="RHEA:38663"/>
        <dbReference type="ChEBI" id="CHEBI:57262"/>
    </reaction>
</comment>
<evidence type="ECO:0000256" key="9">
    <source>
        <dbReference type="ARBA" id="ARBA00023136"/>
    </source>
</evidence>
<dbReference type="PANTHER" id="PTHR13190">
    <property type="entry name" value="AUTOPHAGY-RELATED 2, ISOFORM A"/>
    <property type="match status" value="1"/>
</dbReference>
<keyword evidence="5" id="KW-0813">Transport</keyword>
<dbReference type="GO" id="GO:0061709">
    <property type="term" value="P:reticulophagy"/>
    <property type="evidence" value="ECO:0007669"/>
    <property type="project" value="TreeGrafter"/>
</dbReference>
<evidence type="ECO:0000256" key="6">
    <source>
        <dbReference type="ARBA" id="ARBA00022824"/>
    </source>
</evidence>
<evidence type="ECO:0000256" key="3">
    <source>
        <dbReference type="ARBA" id="ARBA00009714"/>
    </source>
</evidence>
<evidence type="ECO:0000256" key="5">
    <source>
        <dbReference type="ARBA" id="ARBA00022448"/>
    </source>
</evidence>
<keyword evidence="6" id="KW-0256">Endoplasmic reticulum</keyword>
<accession>A0A4V1IYF3</accession>
<dbReference type="GO" id="GO:0005789">
    <property type="term" value="C:endoplasmic reticulum membrane"/>
    <property type="evidence" value="ECO:0007669"/>
    <property type="project" value="UniProtKB-SubCell"/>
</dbReference>
<dbReference type="GO" id="GO:0061723">
    <property type="term" value="P:glycophagy"/>
    <property type="evidence" value="ECO:0007669"/>
    <property type="project" value="TreeGrafter"/>
</dbReference>
<comment type="catalytic activity">
    <reaction evidence="11">
        <text>a 1,2-diacyl-sn-glycero-3-phosphoethanolamine(in) = a 1,2-diacyl-sn-glycero-3-phosphoethanolamine(out)</text>
        <dbReference type="Rhea" id="RHEA:38895"/>
        <dbReference type="ChEBI" id="CHEBI:64612"/>
    </reaction>
</comment>
<dbReference type="EMBL" id="KZ987845">
    <property type="protein sequence ID" value="RKP14359.1"/>
    <property type="molecule type" value="Genomic_DNA"/>
</dbReference>
<dbReference type="GO" id="GO:0000045">
    <property type="term" value="P:autophagosome assembly"/>
    <property type="evidence" value="ECO:0007669"/>
    <property type="project" value="TreeGrafter"/>
</dbReference>
<keyword evidence="8" id="KW-0445">Lipid transport</keyword>
<dbReference type="PANTHER" id="PTHR13190:SF1">
    <property type="entry name" value="AUTOPHAGY-RELATED 2, ISOFORM A"/>
    <property type="match status" value="1"/>
</dbReference>
<evidence type="ECO:0000313" key="14">
    <source>
        <dbReference type="Proteomes" id="UP000267251"/>
    </source>
</evidence>
<dbReference type="GO" id="GO:0006869">
    <property type="term" value="P:lipid transport"/>
    <property type="evidence" value="ECO:0007669"/>
    <property type="project" value="UniProtKB-KW"/>
</dbReference>
<comment type="subcellular location">
    <subcellularLocation>
        <location evidence="1">Endoplasmic reticulum membrane</location>
        <topology evidence="1">Peripheral membrane protein</topology>
    </subcellularLocation>
    <subcellularLocation>
        <location evidence="2">Preautophagosomal structure membrane</location>
        <topology evidence="2">Peripheral membrane protein</topology>
    </subcellularLocation>
</comment>
<reference evidence="14" key="1">
    <citation type="journal article" date="2018" name="Nat. Microbiol.">
        <title>Leveraging single-cell genomics to expand the fungal tree of life.</title>
        <authorList>
            <person name="Ahrendt S.R."/>
            <person name="Quandt C.A."/>
            <person name="Ciobanu D."/>
            <person name="Clum A."/>
            <person name="Salamov A."/>
            <person name="Andreopoulos B."/>
            <person name="Cheng J.F."/>
            <person name="Woyke T."/>
            <person name="Pelin A."/>
            <person name="Henrissat B."/>
            <person name="Reynolds N.K."/>
            <person name="Benny G.L."/>
            <person name="Smith M.E."/>
            <person name="James T.Y."/>
            <person name="Grigoriev I.V."/>
        </authorList>
    </citation>
    <scope>NUCLEOTIDE SEQUENCE [LARGE SCALE GENOMIC DNA]</scope>
</reference>
<keyword evidence="14" id="KW-1185">Reference proteome</keyword>
<proteinExistence type="inferred from homology"/>
<evidence type="ECO:0000256" key="4">
    <source>
        <dbReference type="ARBA" id="ARBA00018070"/>
    </source>
</evidence>
<evidence type="ECO:0000256" key="10">
    <source>
        <dbReference type="ARBA" id="ARBA00024479"/>
    </source>
</evidence>
<dbReference type="GO" id="GO:0032266">
    <property type="term" value="F:phosphatidylinositol-3-phosphate binding"/>
    <property type="evidence" value="ECO:0007669"/>
    <property type="project" value="TreeGrafter"/>
</dbReference>
<keyword evidence="9" id="KW-0472">Membrane</keyword>
<dbReference type="Pfam" id="PF13329">
    <property type="entry name" value="ATG2_CAD"/>
    <property type="match status" value="1"/>
</dbReference>
<protein>
    <recommendedName>
        <fullName evidence="4">Autophagy-related protein 2</fullName>
    </recommendedName>
</protein>
<evidence type="ECO:0000256" key="12">
    <source>
        <dbReference type="SAM" id="MobiDB-lite"/>
    </source>
</evidence>
<dbReference type="InterPro" id="IPR026849">
    <property type="entry name" value="ATG2"/>
</dbReference>
<evidence type="ECO:0000256" key="8">
    <source>
        <dbReference type="ARBA" id="ARBA00023055"/>
    </source>
</evidence>
<dbReference type="GO" id="GO:0000422">
    <property type="term" value="P:autophagy of mitochondrion"/>
    <property type="evidence" value="ECO:0007669"/>
    <property type="project" value="TreeGrafter"/>
</dbReference>
<dbReference type="AlphaFoldDB" id="A0A4V1IYF3"/>
<dbReference type="GO" id="GO:0034727">
    <property type="term" value="P:piecemeal microautophagy of the nucleus"/>
    <property type="evidence" value="ECO:0007669"/>
    <property type="project" value="TreeGrafter"/>
</dbReference>
<feature type="region of interest" description="Disordered" evidence="12">
    <location>
        <begin position="261"/>
        <end position="319"/>
    </location>
</feature>
<dbReference type="GO" id="GO:0061908">
    <property type="term" value="C:phagophore"/>
    <property type="evidence" value="ECO:0007669"/>
    <property type="project" value="TreeGrafter"/>
</dbReference>